<gene>
    <name evidence="1" type="ORF">EU95_0764</name>
</gene>
<sequence length="50" mass="5879">MRCICNKGVRSRQEYINCFQLLTFSFLKTNGSEILESHFEIFLMCTQSNP</sequence>
<dbReference type="EMBL" id="JNAL01000009">
    <property type="protein sequence ID" value="KGF96383.1"/>
    <property type="molecule type" value="Genomic_DNA"/>
</dbReference>
<proteinExistence type="predicted"/>
<reference evidence="2" key="1">
    <citation type="journal article" date="2014" name="Sci. Data">
        <title>Genomes of diverse isolates of the marine cyanobacterium Prochlorococcus.</title>
        <authorList>
            <person name="Biller S."/>
            <person name="Berube P."/>
            <person name="Thompson J."/>
            <person name="Kelly L."/>
            <person name="Roggensack S."/>
            <person name="Awad L."/>
            <person name="Roache-Johnson K."/>
            <person name="Ding H."/>
            <person name="Giovannoni S.J."/>
            <person name="Moore L.R."/>
            <person name="Chisholm S.W."/>
        </authorList>
    </citation>
    <scope>NUCLEOTIDE SEQUENCE [LARGE SCALE GENOMIC DNA]</scope>
    <source>
        <strain evidence="2">MIT 9201</strain>
    </source>
</reference>
<protein>
    <submittedName>
        <fullName evidence="1">Uncharacterized protein</fullName>
    </submittedName>
</protein>
<comment type="caution">
    <text evidence="1">The sequence shown here is derived from an EMBL/GenBank/DDBJ whole genome shotgun (WGS) entry which is preliminary data.</text>
</comment>
<accession>A0A0A2A7J3</accession>
<evidence type="ECO:0000313" key="1">
    <source>
        <dbReference type="EMBL" id="KGF96383.1"/>
    </source>
</evidence>
<evidence type="ECO:0000313" key="2">
    <source>
        <dbReference type="Proteomes" id="UP000030355"/>
    </source>
</evidence>
<dbReference type="STRING" id="93057.EU95_0764"/>
<organism evidence="1 2">
    <name type="scientific">Prochlorococcus marinus str. MIT 9201</name>
    <dbReference type="NCBI Taxonomy" id="93057"/>
    <lineage>
        <taxon>Bacteria</taxon>
        <taxon>Bacillati</taxon>
        <taxon>Cyanobacteriota</taxon>
        <taxon>Cyanophyceae</taxon>
        <taxon>Synechococcales</taxon>
        <taxon>Prochlorococcaceae</taxon>
        <taxon>Prochlorococcus</taxon>
    </lineage>
</organism>
<dbReference type="AlphaFoldDB" id="A0A0A2A7J3"/>
<name>A0A0A2A7J3_PROMR</name>
<dbReference type="Proteomes" id="UP000030355">
    <property type="component" value="Unassembled WGS sequence"/>
</dbReference>